<evidence type="ECO:0000256" key="3">
    <source>
        <dbReference type="RuleBase" id="RU000363"/>
    </source>
</evidence>
<name>A0ABY4ZWI2_9CAUL</name>
<dbReference type="InterPro" id="IPR036291">
    <property type="entry name" value="NAD(P)-bd_dom_sf"/>
</dbReference>
<gene>
    <name evidence="5" type="ORF">MZV50_06120</name>
</gene>
<organism evidence="5 6">
    <name type="scientific">Caulobacter segnis</name>
    <dbReference type="NCBI Taxonomy" id="88688"/>
    <lineage>
        <taxon>Bacteria</taxon>
        <taxon>Pseudomonadati</taxon>
        <taxon>Pseudomonadota</taxon>
        <taxon>Alphaproteobacteria</taxon>
        <taxon>Caulobacterales</taxon>
        <taxon>Caulobacteraceae</taxon>
        <taxon>Caulobacter</taxon>
    </lineage>
</organism>
<dbReference type="Gene3D" id="3.40.50.720">
    <property type="entry name" value="NAD(P)-binding Rossmann-like Domain"/>
    <property type="match status" value="1"/>
</dbReference>
<evidence type="ECO:0000256" key="2">
    <source>
        <dbReference type="ARBA" id="ARBA00023002"/>
    </source>
</evidence>
<dbReference type="Proteomes" id="UP001057520">
    <property type="component" value="Chromosome"/>
</dbReference>
<feature type="domain" description="Ketoreductase" evidence="4">
    <location>
        <begin position="8"/>
        <end position="187"/>
    </location>
</feature>
<dbReference type="InterPro" id="IPR020904">
    <property type="entry name" value="Sc_DH/Rdtase_CS"/>
</dbReference>
<sequence length="265" mass="28138">MSDKSNQGVALITGASTGIGAVYADRLAKRGHDLILVARDEARMNALAERLRAEAGVKVEVIKADLTDKADLVKIEQRLATDTAITALVNNAGVAGANDFVATDPEAFEKMIQLNVTAVTRLASAAARNFVPRDTGVIVNLASVVGLMPELGMPVYGATKAFVLYLTQGLRVQFANSAVRLQAVLPGATRTEIWERSGSDIEAMDPNMVMDVDDMVDAALAGFDRGELVTIPSLPDAADWDNALAAKAKLYPNLSRSQPAARFKA</sequence>
<dbReference type="PANTHER" id="PTHR42901">
    <property type="entry name" value="ALCOHOL DEHYDROGENASE"/>
    <property type="match status" value="1"/>
</dbReference>
<evidence type="ECO:0000313" key="5">
    <source>
        <dbReference type="EMBL" id="USQ97126.1"/>
    </source>
</evidence>
<dbReference type="PRINTS" id="PR00080">
    <property type="entry name" value="SDRFAMILY"/>
</dbReference>
<dbReference type="EMBL" id="CP096040">
    <property type="protein sequence ID" value="USQ97126.1"/>
    <property type="molecule type" value="Genomic_DNA"/>
</dbReference>
<reference evidence="5 6" key="1">
    <citation type="submission" date="2022-04" db="EMBL/GenBank/DDBJ databases">
        <title>Genome sequence of soybean root-associated Caulobacter segnis RL271.</title>
        <authorList>
            <person name="Longley R."/>
            <person name="Bonito G."/>
            <person name="Trigodet F."/>
            <person name="Crosson S."/>
            <person name="Fiebig A."/>
        </authorList>
    </citation>
    <scope>NUCLEOTIDE SEQUENCE [LARGE SCALE GENOMIC DNA]</scope>
    <source>
        <strain evidence="5 6">RL271</strain>
    </source>
</reference>
<keyword evidence="2" id="KW-0560">Oxidoreductase</keyword>
<evidence type="ECO:0000313" key="6">
    <source>
        <dbReference type="Proteomes" id="UP001057520"/>
    </source>
</evidence>
<accession>A0ABY4ZWI2</accession>
<evidence type="ECO:0000259" key="4">
    <source>
        <dbReference type="SMART" id="SM00822"/>
    </source>
</evidence>
<comment type="similarity">
    <text evidence="1 3">Belongs to the short-chain dehydrogenases/reductases (SDR) family.</text>
</comment>
<protein>
    <submittedName>
        <fullName evidence="5">SDR family oxidoreductase</fullName>
    </submittedName>
</protein>
<dbReference type="PANTHER" id="PTHR42901:SF1">
    <property type="entry name" value="ALCOHOL DEHYDROGENASE"/>
    <property type="match status" value="1"/>
</dbReference>
<dbReference type="PRINTS" id="PR00081">
    <property type="entry name" value="GDHRDH"/>
</dbReference>
<dbReference type="SMART" id="SM00822">
    <property type="entry name" value="PKS_KR"/>
    <property type="match status" value="1"/>
</dbReference>
<dbReference type="SUPFAM" id="SSF51735">
    <property type="entry name" value="NAD(P)-binding Rossmann-fold domains"/>
    <property type="match status" value="1"/>
</dbReference>
<dbReference type="InterPro" id="IPR057326">
    <property type="entry name" value="KR_dom"/>
</dbReference>
<dbReference type="PIRSF" id="PIRSF000126">
    <property type="entry name" value="11-beta-HSD1"/>
    <property type="match status" value="1"/>
</dbReference>
<dbReference type="PROSITE" id="PS00061">
    <property type="entry name" value="ADH_SHORT"/>
    <property type="match status" value="1"/>
</dbReference>
<evidence type="ECO:0000256" key="1">
    <source>
        <dbReference type="ARBA" id="ARBA00006484"/>
    </source>
</evidence>
<proteinExistence type="inferred from homology"/>
<dbReference type="InterPro" id="IPR002347">
    <property type="entry name" value="SDR_fam"/>
</dbReference>
<dbReference type="Pfam" id="PF00106">
    <property type="entry name" value="adh_short"/>
    <property type="match status" value="1"/>
</dbReference>
<dbReference type="CDD" id="cd05233">
    <property type="entry name" value="SDR_c"/>
    <property type="match status" value="1"/>
</dbReference>
<keyword evidence="6" id="KW-1185">Reference proteome</keyword>